<evidence type="ECO:0000259" key="2">
    <source>
        <dbReference type="Pfam" id="PF03478"/>
    </source>
</evidence>
<dbReference type="OrthoDB" id="642536at2759"/>
<dbReference type="Proteomes" id="UP000824120">
    <property type="component" value="Chromosome 3"/>
</dbReference>
<feature type="domain" description="KIB1-4 beta-propeller" evidence="2">
    <location>
        <begin position="68"/>
        <end position="322"/>
    </location>
</feature>
<name>A0A9J6A141_SOLCO</name>
<dbReference type="PANTHER" id="PTHR44259">
    <property type="entry name" value="OS07G0183000 PROTEIN-RELATED"/>
    <property type="match status" value="1"/>
</dbReference>
<reference evidence="3 4" key="1">
    <citation type="submission" date="2020-09" db="EMBL/GenBank/DDBJ databases">
        <title>De no assembly of potato wild relative species, Solanum commersonii.</title>
        <authorList>
            <person name="Cho K."/>
        </authorList>
    </citation>
    <scope>NUCLEOTIDE SEQUENCE [LARGE SCALE GENOMIC DNA]</scope>
    <source>
        <strain evidence="3">LZ3.2</strain>
        <tissue evidence="3">Leaf</tissue>
    </source>
</reference>
<keyword evidence="4" id="KW-1185">Reference proteome</keyword>
<organism evidence="3 4">
    <name type="scientific">Solanum commersonii</name>
    <name type="common">Commerson's wild potato</name>
    <name type="synonym">Commerson's nightshade</name>
    <dbReference type="NCBI Taxonomy" id="4109"/>
    <lineage>
        <taxon>Eukaryota</taxon>
        <taxon>Viridiplantae</taxon>
        <taxon>Streptophyta</taxon>
        <taxon>Embryophyta</taxon>
        <taxon>Tracheophyta</taxon>
        <taxon>Spermatophyta</taxon>
        <taxon>Magnoliopsida</taxon>
        <taxon>eudicotyledons</taxon>
        <taxon>Gunneridae</taxon>
        <taxon>Pentapetalae</taxon>
        <taxon>asterids</taxon>
        <taxon>lamiids</taxon>
        <taxon>Solanales</taxon>
        <taxon>Solanaceae</taxon>
        <taxon>Solanoideae</taxon>
        <taxon>Solaneae</taxon>
        <taxon>Solanum</taxon>
    </lineage>
</organism>
<sequence length="738" mass="84287">MAQELVDWSELQYDLIARRLNLIEDYLNFGIVCKSWHSVPTKNNFNNDLSRALWLMLAEEEGNSIRKFFSLYNGMILNKRIPKASRKRCMESMGWLIMVGEDEDYDSHQTGWLMSFIRKAVLSANPSHTSDYLLMVIEGGIRFLSFWRPGDVRWTRVTWEGINYNLFSDLIYFNGQIYAVDYSGDLLVCDVVGSEPTKGHIVAQIPLEPQHCRDHLYILESLGSLFVILRNGVQFRPLKDDSERIPLTLLPEEDDEVEGELTYGTRNFRVFQVDLAAGKMVETKELGDAAFFLGANASLSVQASQFPGIKPNHIYFTDDFFESYLSYEGGGLDMGGAQLSRWQHPAALQFTMEFPSVVFVLQLGRLNLIEDYLNFSTVCKSWHSVPTKNNFNNDLFRAPWLMLAEEDGNSIRKFFSLYNGMILNKRIPKASRKRCMESMGWLIMVGEDEGEISMLHPFSGVQIELPHQNTTVDYNSHQTGWLMSFIRKAVLSASPSHTSDYLLMVIEGGMRFLSFWRPGDARWTRVTWEGINRRCFTDLIYFNGQIYAIDYPGNLLVCDVADVVGSKLTKAQIPLQPQDRREQLYIVESLGSLFVILRYGVQLRLPKDDCDRIPLTFIPIADERGVQDDEYTYGTRNFRVFQVDLAAGKMAETRELVDTAFFLGANTSLSVQASQFPGIKPNHIYFTDDYFVTYLAYEEGGGLDMGVFNLADGSIQPHYNGVSLSRFCPPTWVTPTLY</sequence>
<accession>A0A9J6A141</accession>
<evidence type="ECO:0000259" key="1">
    <source>
        <dbReference type="Pfam" id="PF00646"/>
    </source>
</evidence>
<comment type="caution">
    <text evidence="3">The sequence shown here is derived from an EMBL/GenBank/DDBJ whole genome shotgun (WGS) entry which is preliminary data.</text>
</comment>
<evidence type="ECO:0008006" key="5">
    <source>
        <dbReference type="Google" id="ProtNLM"/>
    </source>
</evidence>
<dbReference type="Pfam" id="PF00646">
    <property type="entry name" value="F-box"/>
    <property type="match status" value="1"/>
</dbReference>
<gene>
    <name evidence="3" type="ORF">H5410_018008</name>
</gene>
<feature type="domain" description="F-box" evidence="1">
    <location>
        <begin position="365"/>
        <end position="392"/>
    </location>
</feature>
<proteinExistence type="predicted"/>
<evidence type="ECO:0000313" key="3">
    <source>
        <dbReference type="EMBL" id="KAG5618184.1"/>
    </source>
</evidence>
<dbReference type="PANTHER" id="PTHR44259:SF59">
    <property type="entry name" value="DUF295 DOMAIN-CONTAINING PROTEIN"/>
    <property type="match status" value="1"/>
</dbReference>
<dbReference type="Pfam" id="PF03478">
    <property type="entry name" value="Beta-prop_KIB1-4"/>
    <property type="match status" value="2"/>
</dbReference>
<feature type="domain" description="KIB1-4 beta-propeller" evidence="2">
    <location>
        <begin position="414"/>
        <end position="709"/>
    </location>
</feature>
<dbReference type="InterPro" id="IPR050942">
    <property type="entry name" value="F-box_BR-signaling"/>
</dbReference>
<dbReference type="EMBL" id="JACXVP010000003">
    <property type="protein sequence ID" value="KAG5618184.1"/>
    <property type="molecule type" value="Genomic_DNA"/>
</dbReference>
<protein>
    <recommendedName>
        <fullName evidence="5">DUF295 domain-containing protein</fullName>
    </recommendedName>
</protein>
<dbReference type="InterPro" id="IPR005174">
    <property type="entry name" value="KIB1-4_b-propeller"/>
</dbReference>
<dbReference type="InterPro" id="IPR001810">
    <property type="entry name" value="F-box_dom"/>
</dbReference>
<evidence type="ECO:0000313" key="4">
    <source>
        <dbReference type="Proteomes" id="UP000824120"/>
    </source>
</evidence>
<dbReference type="AlphaFoldDB" id="A0A9J6A141"/>